<dbReference type="EMBL" id="JAPFFF010000042">
    <property type="protein sequence ID" value="KAK8841251.1"/>
    <property type="molecule type" value="Genomic_DNA"/>
</dbReference>
<dbReference type="SUPFAM" id="SSF49785">
    <property type="entry name" value="Galactose-binding domain-like"/>
    <property type="match status" value="1"/>
</dbReference>
<proteinExistence type="predicted"/>
<dbReference type="InterPro" id="IPR008979">
    <property type="entry name" value="Galactose-bd-like_sf"/>
</dbReference>
<dbReference type="Proteomes" id="UP001470230">
    <property type="component" value="Unassembled WGS sequence"/>
</dbReference>
<dbReference type="PANTHER" id="PTHR40682:SF1">
    <property type="entry name" value="CHROMOSOME UNDETERMINED SCAFFOLD_48, WHOLE GENOME SHOTGUN SEQUENCE"/>
    <property type="match status" value="1"/>
</dbReference>
<name>A0ABR2H615_9EUKA</name>
<comment type="caution">
    <text evidence="1">The sequence shown here is derived from an EMBL/GenBank/DDBJ whole genome shotgun (WGS) entry which is preliminary data.</text>
</comment>
<dbReference type="Gene3D" id="2.60.120.260">
    <property type="entry name" value="Galactose-binding domain-like"/>
    <property type="match status" value="1"/>
</dbReference>
<sequence length="144" mass="16659">MEYKNLCVAPNGAKLYEFSSQYHHESRACNILLRDPTFVWFSSYHESLPQHITIEFNDTYKIRRIGVYLHGENNQNPKLIQFYLGTDPNALQPCLTVELEHRAGEHIFDLKEPVEAKFIKTEVLENFGGSGIYISKILAFPQPK</sequence>
<protein>
    <recommendedName>
        <fullName evidence="3">F5/8 type C domain-containing protein</fullName>
    </recommendedName>
</protein>
<organism evidence="1 2">
    <name type="scientific">Tritrichomonas musculus</name>
    <dbReference type="NCBI Taxonomy" id="1915356"/>
    <lineage>
        <taxon>Eukaryota</taxon>
        <taxon>Metamonada</taxon>
        <taxon>Parabasalia</taxon>
        <taxon>Tritrichomonadida</taxon>
        <taxon>Tritrichomonadidae</taxon>
        <taxon>Tritrichomonas</taxon>
    </lineage>
</organism>
<keyword evidence="2" id="KW-1185">Reference proteome</keyword>
<evidence type="ECO:0000313" key="1">
    <source>
        <dbReference type="EMBL" id="KAK8841251.1"/>
    </source>
</evidence>
<reference evidence="1 2" key="1">
    <citation type="submission" date="2024-04" db="EMBL/GenBank/DDBJ databases">
        <title>Tritrichomonas musculus Genome.</title>
        <authorList>
            <person name="Alves-Ferreira E."/>
            <person name="Grigg M."/>
            <person name="Lorenzi H."/>
            <person name="Galac M."/>
        </authorList>
    </citation>
    <scope>NUCLEOTIDE SEQUENCE [LARGE SCALE GENOMIC DNA]</scope>
    <source>
        <strain evidence="1 2">EAF2021</strain>
    </source>
</reference>
<gene>
    <name evidence="1" type="ORF">M9Y10_027452</name>
</gene>
<evidence type="ECO:0008006" key="3">
    <source>
        <dbReference type="Google" id="ProtNLM"/>
    </source>
</evidence>
<evidence type="ECO:0000313" key="2">
    <source>
        <dbReference type="Proteomes" id="UP001470230"/>
    </source>
</evidence>
<dbReference type="PANTHER" id="PTHR40682">
    <property type="entry name" value="F5/8 TYPE C DOMAIN CONTAINING PROTEIN"/>
    <property type="match status" value="1"/>
</dbReference>
<accession>A0ABR2H615</accession>